<proteinExistence type="predicted"/>
<keyword evidence="2" id="KW-1185">Reference proteome</keyword>
<dbReference type="OrthoDB" id="10017160at2759"/>
<gene>
    <name evidence="1" type="ORF">EVAR_102201_1</name>
</gene>
<protein>
    <submittedName>
        <fullName evidence="1">Uncharacterized protein</fullName>
    </submittedName>
</protein>
<name>A0A4C1WCZ5_EUMVA</name>
<organism evidence="1 2">
    <name type="scientific">Eumeta variegata</name>
    <name type="common">Bagworm moth</name>
    <name type="synonym">Eumeta japonica</name>
    <dbReference type="NCBI Taxonomy" id="151549"/>
    <lineage>
        <taxon>Eukaryota</taxon>
        <taxon>Metazoa</taxon>
        <taxon>Ecdysozoa</taxon>
        <taxon>Arthropoda</taxon>
        <taxon>Hexapoda</taxon>
        <taxon>Insecta</taxon>
        <taxon>Pterygota</taxon>
        <taxon>Neoptera</taxon>
        <taxon>Endopterygota</taxon>
        <taxon>Lepidoptera</taxon>
        <taxon>Glossata</taxon>
        <taxon>Ditrysia</taxon>
        <taxon>Tineoidea</taxon>
        <taxon>Psychidae</taxon>
        <taxon>Oiketicinae</taxon>
        <taxon>Eumeta</taxon>
    </lineage>
</organism>
<dbReference type="EMBL" id="BGZK01000541">
    <property type="protein sequence ID" value="GBP49258.1"/>
    <property type="molecule type" value="Genomic_DNA"/>
</dbReference>
<accession>A0A4C1WCZ5</accession>
<dbReference type="Proteomes" id="UP000299102">
    <property type="component" value="Unassembled WGS sequence"/>
</dbReference>
<evidence type="ECO:0000313" key="1">
    <source>
        <dbReference type="EMBL" id="GBP49258.1"/>
    </source>
</evidence>
<reference evidence="1 2" key="1">
    <citation type="journal article" date="2019" name="Commun. Biol.">
        <title>The bagworm genome reveals a unique fibroin gene that provides high tensile strength.</title>
        <authorList>
            <person name="Kono N."/>
            <person name="Nakamura H."/>
            <person name="Ohtoshi R."/>
            <person name="Tomita M."/>
            <person name="Numata K."/>
            <person name="Arakawa K."/>
        </authorList>
    </citation>
    <scope>NUCLEOTIDE SEQUENCE [LARGE SCALE GENOMIC DNA]</scope>
</reference>
<comment type="caution">
    <text evidence="1">The sequence shown here is derived from an EMBL/GenBank/DDBJ whole genome shotgun (WGS) entry which is preliminary data.</text>
</comment>
<sequence length="139" mass="15933">MSRTASIGLQDTRRGELPRYFRRGELGANAYAPGSRAELSDARTPCGIPRIAKQRSARKFSAYFRVERNEDPYKTTIYPCFTEFKHSSVNLSDEFLDGRPTTAVNNKNLDAVRRMIETDKYITYREVRASLDIGMSRIQ</sequence>
<evidence type="ECO:0000313" key="2">
    <source>
        <dbReference type="Proteomes" id="UP000299102"/>
    </source>
</evidence>
<dbReference type="AlphaFoldDB" id="A0A4C1WCZ5"/>